<dbReference type="GO" id="GO:0005634">
    <property type="term" value="C:nucleus"/>
    <property type="evidence" value="ECO:0007669"/>
    <property type="project" value="TreeGrafter"/>
</dbReference>
<dbReference type="EMBL" id="KI517398">
    <property type="protein sequence ID" value="ESQ50107.1"/>
    <property type="molecule type" value="Genomic_DNA"/>
</dbReference>
<reference evidence="7 8" key="1">
    <citation type="journal article" date="2013" name="Front. Plant Sci.">
        <title>The Reference Genome of the Halophytic Plant Eutrema salsugineum.</title>
        <authorList>
            <person name="Yang R."/>
            <person name="Jarvis D.E."/>
            <person name="Chen H."/>
            <person name="Beilstein M.A."/>
            <person name="Grimwood J."/>
            <person name="Jenkins J."/>
            <person name="Shu S."/>
            <person name="Prochnik S."/>
            <person name="Xin M."/>
            <person name="Ma C."/>
            <person name="Schmutz J."/>
            <person name="Wing R.A."/>
            <person name="Mitchell-Olds T."/>
            <person name="Schumaker K.S."/>
            <person name="Wang X."/>
        </authorList>
    </citation>
    <scope>NUCLEOTIDE SEQUENCE [LARGE SCALE GENOMIC DNA]</scope>
</reference>
<proteinExistence type="inferred from homology"/>
<name>V4M589_EUTSA</name>
<keyword evidence="4" id="KW-0788">Thiol protease</keyword>
<feature type="compositionally biased region" description="Polar residues" evidence="5">
    <location>
        <begin position="122"/>
        <end position="145"/>
    </location>
</feature>
<evidence type="ECO:0000256" key="1">
    <source>
        <dbReference type="ARBA" id="ARBA00005234"/>
    </source>
</evidence>
<protein>
    <recommendedName>
        <fullName evidence="6">Ubiquitin-like protease family profile domain-containing protein</fullName>
    </recommendedName>
</protein>
<evidence type="ECO:0000256" key="2">
    <source>
        <dbReference type="ARBA" id="ARBA00022670"/>
    </source>
</evidence>
<dbReference type="SUPFAM" id="SSF54001">
    <property type="entry name" value="Cysteine proteinases"/>
    <property type="match status" value="1"/>
</dbReference>
<evidence type="ECO:0000313" key="8">
    <source>
        <dbReference type="Proteomes" id="UP000030689"/>
    </source>
</evidence>
<feature type="region of interest" description="Disordered" evidence="5">
    <location>
        <begin position="1"/>
        <end position="57"/>
    </location>
</feature>
<dbReference type="OMA" id="ICHNIDD"/>
<feature type="domain" description="Ubiquitin-like protease family profile" evidence="6">
    <location>
        <begin position="207"/>
        <end position="406"/>
    </location>
</feature>
<accession>V4M589</accession>
<dbReference type="Proteomes" id="UP000030689">
    <property type="component" value="Unassembled WGS sequence"/>
</dbReference>
<evidence type="ECO:0000256" key="3">
    <source>
        <dbReference type="ARBA" id="ARBA00022801"/>
    </source>
</evidence>
<feature type="region of interest" description="Disordered" evidence="5">
    <location>
        <begin position="122"/>
        <end position="153"/>
    </location>
</feature>
<dbReference type="KEGG" id="eus:EUTSA_v10002270mg"/>
<keyword evidence="3" id="KW-0378">Hydrolase</keyword>
<dbReference type="InterPro" id="IPR003653">
    <property type="entry name" value="Peptidase_C48_C"/>
</dbReference>
<feature type="compositionally biased region" description="Basic residues" evidence="5">
    <location>
        <begin position="43"/>
        <end position="54"/>
    </location>
</feature>
<feature type="compositionally biased region" description="Basic residues" evidence="5">
    <location>
        <begin position="14"/>
        <end position="26"/>
    </location>
</feature>
<evidence type="ECO:0000256" key="5">
    <source>
        <dbReference type="SAM" id="MobiDB-lite"/>
    </source>
</evidence>
<dbReference type="AlphaFoldDB" id="V4M589"/>
<gene>
    <name evidence="7" type="ORF">EUTSA_v10002270mg</name>
</gene>
<dbReference type="Pfam" id="PF02902">
    <property type="entry name" value="Peptidase_C48"/>
    <property type="match status" value="1"/>
</dbReference>
<dbReference type="PANTHER" id="PTHR12606">
    <property type="entry name" value="SENTRIN/SUMO-SPECIFIC PROTEASE"/>
    <property type="match status" value="1"/>
</dbReference>
<dbReference type="InterPro" id="IPR038765">
    <property type="entry name" value="Papain-like_cys_pep_sf"/>
</dbReference>
<comment type="similarity">
    <text evidence="1">Belongs to the peptidase C48 family.</text>
</comment>
<feature type="non-terminal residue" evidence="7">
    <location>
        <position position="1"/>
    </location>
</feature>
<keyword evidence="2" id="KW-0645">Protease</keyword>
<evidence type="ECO:0000313" key="7">
    <source>
        <dbReference type="EMBL" id="ESQ50107.1"/>
    </source>
</evidence>
<feature type="compositionally biased region" description="Acidic residues" evidence="5">
    <location>
        <begin position="30"/>
        <end position="39"/>
    </location>
</feature>
<dbReference type="GO" id="GO:0016929">
    <property type="term" value="F:deSUMOylase activity"/>
    <property type="evidence" value="ECO:0007669"/>
    <property type="project" value="TreeGrafter"/>
</dbReference>
<dbReference type="Gene3D" id="3.40.395.10">
    <property type="entry name" value="Adenoviral Proteinase, Chain A"/>
    <property type="match status" value="1"/>
</dbReference>
<dbReference type="PANTHER" id="PTHR12606:SF136">
    <property type="entry name" value="ULP1 PROTEASE FAMILY PROTEIN"/>
    <property type="match status" value="1"/>
</dbReference>
<dbReference type="PROSITE" id="PS50600">
    <property type="entry name" value="ULP_PROTEASE"/>
    <property type="match status" value="1"/>
</dbReference>
<organism evidence="7 8">
    <name type="scientific">Eutrema salsugineum</name>
    <name type="common">Saltwater cress</name>
    <name type="synonym">Sisymbrium salsugineum</name>
    <dbReference type="NCBI Taxonomy" id="72664"/>
    <lineage>
        <taxon>Eukaryota</taxon>
        <taxon>Viridiplantae</taxon>
        <taxon>Streptophyta</taxon>
        <taxon>Embryophyta</taxon>
        <taxon>Tracheophyta</taxon>
        <taxon>Spermatophyta</taxon>
        <taxon>Magnoliopsida</taxon>
        <taxon>eudicotyledons</taxon>
        <taxon>Gunneridae</taxon>
        <taxon>Pentapetalae</taxon>
        <taxon>rosids</taxon>
        <taxon>malvids</taxon>
        <taxon>Brassicales</taxon>
        <taxon>Brassicaceae</taxon>
        <taxon>Eutremeae</taxon>
        <taxon>Eutrema</taxon>
    </lineage>
</organism>
<keyword evidence="8" id="KW-1185">Reference proteome</keyword>
<dbReference type="Gramene" id="ESQ50107">
    <property type="protein sequence ID" value="ESQ50107"/>
    <property type="gene ID" value="EUTSA_v10002270mg"/>
</dbReference>
<evidence type="ECO:0000256" key="4">
    <source>
        <dbReference type="ARBA" id="ARBA00022807"/>
    </source>
</evidence>
<evidence type="ECO:0000259" key="6">
    <source>
        <dbReference type="PROSITE" id="PS50600"/>
    </source>
</evidence>
<sequence>EDSDTEDSEVDRRRKEKKKKENKKKKEKVEDDSDSDDSEVERRKLKKKEMKKGKSWMVDLHDTSEPEIPISRVVRTPISHLKSSRKVKIEPEVNTQSENAKIIHQLRKKFEDKDCVDITDQLTPPSRLKFSSPTLGQPKSSTPISPVSDPEENARNAALSNGLNKLKIFLGKKDHGLRKDRNLAPSQLSAFVGSSAVKLIIVGANASQYLYDLFEAVDPQKAKRLLNFHMTSAMNMFRQRSLRNPSPYRRNGRVAFLDPMFTAQWHVEYNRNYLRFPKSWVFDKGFIDLANGVSPNFAVTEKKWFKDVDLLYICHNIDDEHWVAVEVDITKKKLNVYDCIRTLYGENKLRSETRVYAKMILILLHRMFPNDWKSEQAFSFYRMKNIPQNIQTGDCGIYTLKLIECLALGHVMGDLNDANIGRIRKKYAAEIMDGIPTSWFGETVQQSDPNPHGQYNDWVLFQTSSMK</sequence>
<dbReference type="GO" id="GO:0006508">
    <property type="term" value="P:proteolysis"/>
    <property type="evidence" value="ECO:0007669"/>
    <property type="project" value="UniProtKB-KW"/>
</dbReference>
<dbReference type="GO" id="GO:0016926">
    <property type="term" value="P:protein desumoylation"/>
    <property type="evidence" value="ECO:0007669"/>
    <property type="project" value="TreeGrafter"/>
</dbReference>